<feature type="chain" id="PRO_5002966381" description="LPXTG-motif cell wall anchor domain protein" evidence="3">
    <location>
        <begin position="26"/>
        <end position="308"/>
    </location>
</feature>
<evidence type="ECO:0000313" key="5">
    <source>
        <dbReference type="Proteomes" id="UP000005561"/>
    </source>
</evidence>
<sequence>MMTMKKLIPGLLCLAALLAPVSAQAEGLSVKTEVDVTVTYTEEELQGSTGLGTGGTITLQDGTEVKVQAGSSADSDIRVAVVPVTQEDAEAYAYVTGCMETYGEKPYAFYILFYRDGKEVTPSAPVTLAAAAPDGYGESVLYSFAGAGAVQEAAGKPAGGAWTFTVSDSRYFAAVLPKGDQTEPSTPSTEPDETEPSVTPGTETETETEPTTTPGTETETEPSTTPGTETETETELSTTPGTGDKTGTAGTTAAGTKGNGGGTDKAAQSSAAKTGDEMPTGLWLLAFAASCSTLLAAFGKKRKPREKS</sequence>
<keyword evidence="5" id="KW-1185">Reference proteome</keyword>
<keyword evidence="3" id="KW-0732">Signal</keyword>
<evidence type="ECO:0008006" key="6">
    <source>
        <dbReference type="Google" id="ProtNLM"/>
    </source>
</evidence>
<dbReference type="Proteomes" id="UP000005561">
    <property type="component" value="Unassembled WGS sequence"/>
</dbReference>
<keyword evidence="2" id="KW-0472">Membrane</keyword>
<evidence type="ECO:0000256" key="3">
    <source>
        <dbReference type="SAM" id="SignalP"/>
    </source>
</evidence>
<gene>
    <name evidence="4" type="ORF">BRYFOR_09120</name>
</gene>
<evidence type="ECO:0000256" key="2">
    <source>
        <dbReference type="SAM" id="Phobius"/>
    </source>
</evidence>
<dbReference type="STRING" id="168384.SAMN05660368_03414"/>
<evidence type="ECO:0000313" key="4">
    <source>
        <dbReference type="EMBL" id="EET58832.1"/>
    </source>
</evidence>
<keyword evidence="2" id="KW-0812">Transmembrane</keyword>
<reference evidence="4" key="1">
    <citation type="submission" date="2009-07" db="EMBL/GenBank/DDBJ databases">
        <authorList>
            <person name="Weinstock G."/>
            <person name="Sodergren E."/>
            <person name="Clifton S."/>
            <person name="Fulton L."/>
            <person name="Fulton B."/>
            <person name="Courtney L."/>
            <person name="Fronick C."/>
            <person name="Harrison M."/>
            <person name="Strong C."/>
            <person name="Farmer C."/>
            <person name="Delahaunty K."/>
            <person name="Markovic C."/>
            <person name="Hall O."/>
            <person name="Minx P."/>
            <person name="Tomlinson C."/>
            <person name="Mitreva M."/>
            <person name="Nelson J."/>
            <person name="Hou S."/>
            <person name="Wollam A."/>
            <person name="Pepin K.H."/>
            <person name="Johnson M."/>
            <person name="Bhonagiri V."/>
            <person name="Nash W.E."/>
            <person name="Warren W."/>
            <person name="Chinwalla A."/>
            <person name="Mardis E.R."/>
            <person name="Wilson R.K."/>
        </authorList>
    </citation>
    <scope>NUCLEOTIDE SEQUENCE [LARGE SCALE GENOMIC DNA]</scope>
    <source>
        <strain evidence="4">DSM 14469</strain>
    </source>
</reference>
<protein>
    <recommendedName>
        <fullName evidence="6">LPXTG-motif cell wall anchor domain protein</fullName>
    </recommendedName>
</protein>
<name>C6LKD3_9FIRM</name>
<dbReference type="AlphaFoldDB" id="C6LKD3"/>
<organism evidence="4 5">
    <name type="scientific">Marvinbryantia formatexigens DSM 14469</name>
    <dbReference type="NCBI Taxonomy" id="478749"/>
    <lineage>
        <taxon>Bacteria</taxon>
        <taxon>Bacillati</taxon>
        <taxon>Bacillota</taxon>
        <taxon>Clostridia</taxon>
        <taxon>Lachnospirales</taxon>
        <taxon>Lachnospiraceae</taxon>
        <taxon>Marvinbryantia</taxon>
    </lineage>
</organism>
<comment type="caution">
    <text evidence="4">The sequence shown here is derived from an EMBL/GenBank/DDBJ whole genome shotgun (WGS) entry which is preliminary data.</text>
</comment>
<feature type="compositionally biased region" description="Low complexity" evidence="1">
    <location>
        <begin position="196"/>
        <end position="256"/>
    </location>
</feature>
<feature type="region of interest" description="Disordered" evidence="1">
    <location>
        <begin position="178"/>
        <end position="276"/>
    </location>
</feature>
<proteinExistence type="predicted"/>
<dbReference type="EMBL" id="ACCL02000024">
    <property type="protein sequence ID" value="EET58832.1"/>
    <property type="molecule type" value="Genomic_DNA"/>
</dbReference>
<feature type="transmembrane region" description="Helical" evidence="2">
    <location>
        <begin position="280"/>
        <end position="298"/>
    </location>
</feature>
<keyword evidence="2" id="KW-1133">Transmembrane helix</keyword>
<feature type="signal peptide" evidence="3">
    <location>
        <begin position="1"/>
        <end position="25"/>
    </location>
</feature>
<evidence type="ECO:0000256" key="1">
    <source>
        <dbReference type="SAM" id="MobiDB-lite"/>
    </source>
</evidence>
<accession>C6LKD3</accession>